<feature type="compositionally biased region" description="Polar residues" evidence="2">
    <location>
        <begin position="1"/>
        <end position="10"/>
    </location>
</feature>
<proteinExistence type="predicted"/>
<organism evidence="4 5">
    <name type="scientific">Tilletia caries</name>
    <name type="common">wheat bunt fungus</name>
    <dbReference type="NCBI Taxonomy" id="13290"/>
    <lineage>
        <taxon>Eukaryota</taxon>
        <taxon>Fungi</taxon>
        <taxon>Dikarya</taxon>
        <taxon>Basidiomycota</taxon>
        <taxon>Ustilaginomycotina</taxon>
        <taxon>Exobasidiomycetes</taxon>
        <taxon>Tilletiales</taxon>
        <taxon>Tilletiaceae</taxon>
        <taxon>Tilletia</taxon>
    </lineage>
</organism>
<reference evidence="4" key="1">
    <citation type="submission" date="2016-04" db="EMBL/GenBank/DDBJ databases">
        <authorList>
            <person name="Nguyen H.D."/>
            <person name="Kesanakurti P."/>
            <person name="Cullis J."/>
            <person name="Levesque C.A."/>
            <person name="Hambleton S."/>
        </authorList>
    </citation>
    <scope>NUCLEOTIDE SEQUENCE</scope>
    <source>
        <strain evidence="4">DAOMC 238032</strain>
    </source>
</reference>
<feature type="compositionally biased region" description="Low complexity" evidence="2">
    <location>
        <begin position="157"/>
        <end position="171"/>
    </location>
</feature>
<dbReference type="GO" id="GO:0006508">
    <property type="term" value="P:proteolysis"/>
    <property type="evidence" value="ECO:0007669"/>
    <property type="project" value="InterPro"/>
</dbReference>
<gene>
    <name evidence="4" type="ORF">A4X03_0g6477</name>
</gene>
<dbReference type="AlphaFoldDB" id="A0A8T8SX74"/>
<dbReference type="SUPFAM" id="SSF50630">
    <property type="entry name" value="Acid proteases"/>
    <property type="match status" value="1"/>
</dbReference>
<feature type="compositionally biased region" description="Acidic residues" evidence="2">
    <location>
        <begin position="474"/>
        <end position="494"/>
    </location>
</feature>
<dbReference type="PROSITE" id="PS50175">
    <property type="entry name" value="ASP_PROT_RETROV"/>
    <property type="match status" value="1"/>
</dbReference>
<dbReference type="Proteomes" id="UP000077671">
    <property type="component" value="Unassembled WGS sequence"/>
</dbReference>
<accession>A0A8T8SX74</accession>
<reference evidence="4" key="2">
    <citation type="journal article" date="2019" name="IMA Fungus">
        <title>Genome sequencing and comparison of five Tilletia species to identify candidate genes for the detection of regulated species infecting wheat.</title>
        <authorList>
            <person name="Nguyen H.D.T."/>
            <person name="Sultana T."/>
            <person name="Kesanakurti P."/>
            <person name="Hambleton S."/>
        </authorList>
    </citation>
    <scope>NUCLEOTIDE SEQUENCE</scope>
    <source>
        <strain evidence="4">DAOMC 238032</strain>
    </source>
</reference>
<dbReference type="InterPro" id="IPR001995">
    <property type="entry name" value="Peptidase_A2_cat"/>
</dbReference>
<name>A0A8T8SX74_9BASI</name>
<feature type="region of interest" description="Disordered" evidence="2">
    <location>
        <begin position="1"/>
        <end position="23"/>
    </location>
</feature>
<evidence type="ECO:0000259" key="3">
    <source>
        <dbReference type="PROSITE" id="PS50175"/>
    </source>
</evidence>
<protein>
    <recommendedName>
        <fullName evidence="3">Peptidase A2 domain-containing protein</fullName>
    </recommendedName>
</protein>
<sequence>MSNGDESTTLPARHSSTDSFREAFATNLAPTTPISTDILLQEIRSVSSQLSARMDGLNMRLGGMERNARFQDDQPGSPSPAPRSALRQPEVATNPNSSAQARSSPEYDPPPPSVTLGRGMNHIRPGAPIPPHLTEASTTNPVMVRTAAALGTPVSAPSRTTSLPSNSSPPLERYNQLTRGEKRHIQRSIASLGLTFREFMHAFRDDEDDDTGSDHDDEQQPITDPSPTIPLPSTNSGDTSTTIQASSRPVEASTLSAPPPSSTPTPSPRPETSNTSSALVVSTRPMICRTEWIGEYGGEPNELENFLTRIRDLIRSETQEELIPTWIKAVLRTLPRTFTQNAAVWHQGLSDQEAMRLTSFDAWAAAMRSAFPVNRSQLRRDARSRRWKTTEETSIAYFFDKVRLLRQAFGQDQEDDTLVTDIKDGLPETIIGLLRLPRVGATLAELRFELGDWEPNWRVQFKVRTLTVDDDDYEEYLWDDTPEEDGKGEDDEDPSLSLESGPAPSMFPSEVLESNPTLESVDAIQRSPDPIELHFADRSIFAITRTLRPNTSAPPLAQEKRAFGKVVALPRHSSTGTGQGYRNHVPLSTHVRVNDTDGRVMSTLLDTGASLSCIDAELLTKMGGAPTGKPMTVHGVGSSTTLG</sequence>
<dbReference type="InterPro" id="IPR021109">
    <property type="entry name" value="Peptidase_aspartic_dom_sf"/>
</dbReference>
<comment type="caution">
    <text evidence="4">The sequence shown here is derived from an EMBL/GenBank/DDBJ whole genome shotgun (WGS) entry which is preliminary data.</text>
</comment>
<feature type="region of interest" description="Disordered" evidence="2">
    <location>
        <begin position="68"/>
        <end position="136"/>
    </location>
</feature>
<dbReference type="EMBL" id="LWDD02001252">
    <property type="protein sequence ID" value="KAE8250266.1"/>
    <property type="molecule type" value="Genomic_DNA"/>
</dbReference>
<feature type="compositionally biased region" description="Acidic residues" evidence="2">
    <location>
        <begin position="205"/>
        <end position="219"/>
    </location>
</feature>
<feature type="compositionally biased region" description="Polar residues" evidence="2">
    <location>
        <begin position="91"/>
        <end position="103"/>
    </location>
</feature>
<evidence type="ECO:0000313" key="4">
    <source>
        <dbReference type="EMBL" id="KAE8250266.1"/>
    </source>
</evidence>
<evidence type="ECO:0000256" key="1">
    <source>
        <dbReference type="ARBA" id="ARBA00022801"/>
    </source>
</evidence>
<keyword evidence="1" id="KW-0378">Hydrolase</keyword>
<evidence type="ECO:0000256" key="2">
    <source>
        <dbReference type="SAM" id="MobiDB-lite"/>
    </source>
</evidence>
<dbReference type="GO" id="GO:0004190">
    <property type="term" value="F:aspartic-type endopeptidase activity"/>
    <property type="evidence" value="ECO:0007669"/>
    <property type="project" value="InterPro"/>
</dbReference>
<feature type="region of interest" description="Disordered" evidence="2">
    <location>
        <begin position="205"/>
        <end position="280"/>
    </location>
</feature>
<feature type="region of interest" description="Disordered" evidence="2">
    <location>
        <begin position="474"/>
        <end position="510"/>
    </location>
</feature>
<feature type="domain" description="Peptidase A2" evidence="3">
    <location>
        <begin position="601"/>
        <end position="643"/>
    </location>
</feature>
<feature type="compositionally biased region" description="Polar residues" evidence="2">
    <location>
        <begin position="220"/>
        <end position="247"/>
    </location>
</feature>
<feature type="region of interest" description="Disordered" evidence="2">
    <location>
        <begin position="151"/>
        <end position="173"/>
    </location>
</feature>
<feature type="compositionally biased region" description="Pro residues" evidence="2">
    <location>
        <begin position="257"/>
        <end position="269"/>
    </location>
</feature>
<evidence type="ECO:0000313" key="5">
    <source>
        <dbReference type="Proteomes" id="UP000077671"/>
    </source>
</evidence>